<organism evidence="1 2">
    <name type="scientific">Phyllobacterium bourgognense</name>
    <dbReference type="NCBI Taxonomy" id="314236"/>
    <lineage>
        <taxon>Bacteria</taxon>
        <taxon>Pseudomonadati</taxon>
        <taxon>Pseudomonadota</taxon>
        <taxon>Alphaproteobacteria</taxon>
        <taxon>Hyphomicrobiales</taxon>
        <taxon>Phyllobacteriaceae</taxon>
        <taxon>Phyllobacterium</taxon>
    </lineage>
</organism>
<proteinExistence type="predicted"/>
<dbReference type="Proteomes" id="UP000253324">
    <property type="component" value="Unassembled WGS sequence"/>
</dbReference>
<reference evidence="1 2" key="1">
    <citation type="submission" date="2018-07" db="EMBL/GenBank/DDBJ databases">
        <title>Genomic Encyclopedia of Type Strains, Phase III (KMG-III): the genomes of soil and plant-associated and newly described type strains.</title>
        <authorList>
            <person name="Whitman W."/>
        </authorList>
    </citation>
    <scope>NUCLEOTIDE SEQUENCE [LARGE SCALE GENOMIC DNA]</scope>
    <source>
        <strain evidence="1 2">31-25a</strain>
    </source>
</reference>
<dbReference type="EMBL" id="QPJM01000025">
    <property type="protein sequence ID" value="RCW78407.1"/>
    <property type="molecule type" value="Genomic_DNA"/>
</dbReference>
<accession>A0A368YHQ1</accession>
<sequence>MPITREAIEAVLKDLIDQVPTMSVRSVTLTPSMPVEGQNVVARIDVSKSRHVLCEITPGGSLQSARVIES</sequence>
<evidence type="ECO:0000313" key="2">
    <source>
        <dbReference type="Proteomes" id="UP000253324"/>
    </source>
</evidence>
<dbReference type="OrthoDB" id="9874286at2"/>
<dbReference type="RefSeq" id="WP_114432673.1">
    <property type="nucleotide sequence ID" value="NZ_QPJM01000025.1"/>
</dbReference>
<comment type="caution">
    <text evidence="1">The sequence shown here is derived from an EMBL/GenBank/DDBJ whole genome shotgun (WGS) entry which is preliminary data.</text>
</comment>
<keyword evidence="2" id="KW-1185">Reference proteome</keyword>
<protein>
    <submittedName>
        <fullName evidence="1">Uncharacterized protein</fullName>
    </submittedName>
</protein>
<evidence type="ECO:0000313" key="1">
    <source>
        <dbReference type="EMBL" id="RCW78407.1"/>
    </source>
</evidence>
<gene>
    <name evidence="1" type="ORF">C7476_12523</name>
</gene>
<name>A0A368YHQ1_9HYPH</name>
<dbReference type="AlphaFoldDB" id="A0A368YHQ1"/>